<dbReference type="GO" id="GO:0008270">
    <property type="term" value="F:zinc ion binding"/>
    <property type="evidence" value="ECO:0007669"/>
    <property type="project" value="UniProtKB-KW"/>
</dbReference>
<evidence type="ECO:0000259" key="16">
    <source>
        <dbReference type="PROSITE" id="PS50804"/>
    </source>
</evidence>
<evidence type="ECO:0000256" key="7">
    <source>
        <dbReference type="ARBA" id="ARBA00022833"/>
    </source>
</evidence>
<feature type="region of interest" description="Disordered" evidence="14">
    <location>
        <begin position="283"/>
        <end position="304"/>
    </location>
</feature>
<proteinExistence type="inferred from homology"/>
<dbReference type="FunFam" id="3.30.160.60:FF:000478">
    <property type="entry name" value="Zinc finger protein 133"/>
    <property type="match status" value="1"/>
</dbReference>
<keyword evidence="6 12" id="KW-0863">Zinc-finger</keyword>
<dbReference type="InterPro" id="IPR036236">
    <property type="entry name" value="Znf_C2H2_sf"/>
</dbReference>
<reference evidence="17" key="2">
    <citation type="submission" date="2025-09" db="UniProtKB">
        <authorList>
            <consortium name="Ensembl"/>
        </authorList>
    </citation>
    <scope>IDENTIFICATION</scope>
</reference>
<dbReference type="FunFam" id="3.30.160.60:FF:001156">
    <property type="entry name" value="Zinc finger protein 407"/>
    <property type="match status" value="1"/>
</dbReference>
<feature type="domain" description="C2H2-type" evidence="15">
    <location>
        <begin position="390"/>
        <end position="417"/>
    </location>
</feature>
<keyword evidence="9" id="KW-0238">DNA-binding</keyword>
<keyword evidence="18" id="KW-1185">Reference proteome</keyword>
<keyword evidence="4" id="KW-0479">Metal-binding</keyword>
<dbReference type="SMART" id="SM00355">
    <property type="entry name" value="ZnF_C2H2"/>
    <property type="match status" value="7"/>
</dbReference>
<feature type="domain" description="C2H2-type" evidence="15">
    <location>
        <begin position="306"/>
        <end position="333"/>
    </location>
</feature>
<feature type="domain" description="C2H2-type" evidence="15">
    <location>
        <begin position="474"/>
        <end position="501"/>
    </location>
</feature>
<dbReference type="SUPFAM" id="SSF47353">
    <property type="entry name" value="Retrovirus capsid dimerization domain-like"/>
    <property type="match status" value="1"/>
</dbReference>
<evidence type="ECO:0000256" key="6">
    <source>
        <dbReference type="ARBA" id="ARBA00022771"/>
    </source>
</evidence>
<evidence type="ECO:0000313" key="18">
    <source>
        <dbReference type="Proteomes" id="UP000694422"/>
    </source>
</evidence>
<name>A0A8C9QV82_SPEDA</name>
<dbReference type="PANTHER" id="PTHR23226:SF362">
    <property type="entry name" value="PROTEIN CBG19812"/>
    <property type="match status" value="1"/>
</dbReference>
<keyword evidence="10" id="KW-0804">Transcription</keyword>
<comment type="function">
    <text evidence="1">May be involved in transcriptional regulation.</text>
</comment>
<feature type="domain" description="C2H2-type" evidence="15">
    <location>
        <begin position="334"/>
        <end position="361"/>
    </location>
</feature>
<feature type="domain" description="SCAN box" evidence="16">
    <location>
        <begin position="32"/>
        <end position="113"/>
    </location>
</feature>
<dbReference type="Gene3D" id="1.10.4020.10">
    <property type="entry name" value="DNA breaking-rejoining enzymes"/>
    <property type="match status" value="1"/>
</dbReference>
<feature type="domain" description="C2H2-type" evidence="15">
    <location>
        <begin position="362"/>
        <end position="389"/>
    </location>
</feature>
<dbReference type="GO" id="GO:0005634">
    <property type="term" value="C:nucleus"/>
    <property type="evidence" value="ECO:0007669"/>
    <property type="project" value="UniProtKB-SubCell"/>
</dbReference>
<dbReference type="InterPro" id="IPR013087">
    <property type="entry name" value="Znf_C2H2_type"/>
</dbReference>
<evidence type="ECO:0000256" key="14">
    <source>
        <dbReference type="SAM" id="MobiDB-lite"/>
    </source>
</evidence>
<dbReference type="FunFam" id="3.30.160.60:FF:001818">
    <property type="entry name" value="GDNF-inducible zinc finger protein 1 isoform X1"/>
    <property type="match status" value="1"/>
</dbReference>
<evidence type="ECO:0000256" key="13">
    <source>
        <dbReference type="PROSITE-ProRule" id="PRU00187"/>
    </source>
</evidence>
<dbReference type="PROSITE" id="PS50157">
    <property type="entry name" value="ZINC_FINGER_C2H2_2"/>
    <property type="match status" value="7"/>
</dbReference>
<feature type="domain" description="C2H2-type" evidence="15">
    <location>
        <begin position="418"/>
        <end position="445"/>
    </location>
</feature>
<dbReference type="PROSITE" id="PS00028">
    <property type="entry name" value="ZINC_FINGER_C2H2_1"/>
    <property type="match status" value="7"/>
</dbReference>
<keyword evidence="7" id="KW-0862">Zinc</keyword>
<keyword evidence="11 13" id="KW-0539">Nucleus</keyword>
<dbReference type="FunFam" id="3.30.160.60:FF:002274">
    <property type="entry name" value="Zinc finger protein 432"/>
    <property type="match status" value="1"/>
</dbReference>
<dbReference type="Ensembl" id="ENSSDAT00000031275.1">
    <property type="protein sequence ID" value="ENSSDAP00000027369.1"/>
    <property type="gene ID" value="ENSSDAG00000024799.1"/>
</dbReference>
<evidence type="ECO:0000256" key="9">
    <source>
        <dbReference type="ARBA" id="ARBA00023125"/>
    </source>
</evidence>
<evidence type="ECO:0000256" key="5">
    <source>
        <dbReference type="ARBA" id="ARBA00022737"/>
    </source>
</evidence>
<evidence type="ECO:0000256" key="3">
    <source>
        <dbReference type="ARBA" id="ARBA00006991"/>
    </source>
</evidence>
<evidence type="ECO:0000256" key="8">
    <source>
        <dbReference type="ARBA" id="ARBA00023015"/>
    </source>
</evidence>
<dbReference type="AlphaFoldDB" id="A0A8C9QV82"/>
<sequence>MALGPGAATEASWLCMQNPMLDDFNKDCEVFRQHFRQFQYTQAVGPREVFSRLWELCCGWLKPKMRSMEQILELLVLEQFLTILPTEMETWVSAYGPESKERLLALIEDWQRQRHIPELQVDMHDMLLEELAPVGTVPMANMHLETSALQGMGPVQEAPVTGAWIPQAGPQELNYGAAGECQPFLDPGHATPECRWSCRLDRRRKPGMVELLGAQCMEQSPESRRGRLRLTEKPGVQRPCLVCLDAKALRAGPCVGCQKHEPLRAGPAVELLSSSRKRLHLPRPCAAGKPLPPAAHKPRKPQEKPHRCGQCGQCFACKKRLSAHLKIHTGELGYQCSGCEKGFLHPSDLDRHVRIHTGERPYECSLCHKRFTQGAHLTMHQRGHCGKDTSQCHKCGKRFASRANLMGHLKTHTQEKPHECHSCGKRFNRRTALTLHQRTHTQERPFSCQHCEKSYRQRSSLMIHLRIHTGEKPYTCSHCSKSFIKKAGLIAHQAAHFREEFPGNPVREMGPEPCDSCNP</sequence>
<evidence type="ECO:0000256" key="1">
    <source>
        <dbReference type="ARBA" id="ARBA00003767"/>
    </source>
</evidence>
<dbReference type="GO" id="GO:0000978">
    <property type="term" value="F:RNA polymerase II cis-regulatory region sequence-specific DNA binding"/>
    <property type="evidence" value="ECO:0007669"/>
    <property type="project" value="TreeGrafter"/>
</dbReference>
<evidence type="ECO:0000256" key="2">
    <source>
        <dbReference type="ARBA" id="ARBA00004123"/>
    </source>
</evidence>
<dbReference type="InterPro" id="IPR003309">
    <property type="entry name" value="SCAN_dom"/>
</dbReference>
<dbReference type="Pfam" id="PF02023">
    <property type="entry name" value="SCAN"/>
    <property type="match status" value="1"/>
</dbReference>
<evidence type="ECO:0000256" key="12">
    <source>
        <dbReference type="PROSITE-ProRule" id="PRU00042"/>
    </source>
</evidence>
<dbReference type="SUPFAM" id="SSF57667">
    <property type="entry name" value="beta-beta-alpha zinc fingers"/>
    <property type="match status" value="4"/>
</dbReference>
<evidence type="ECO:0000256" key="10">
    <source>
        <dbReference type="ARBA" id="ARBA00023163"/>
    </source>
</evidence>
<evidence type="ECO:0000259" key="15">
    <source>
        <dbReference type="PROSITE" id="PS50157"/>
    </source>
</evidence>
<dbReference type="GO" id="GO:0000981">
    <property type="term" value="F:DNA-binding transcription factor activity, RNA polymerase II-specific"/>
    <property type="evidence" value="ECO:0007669"/>
    <property type="project" value="TreeGrafter"/>
</dbReference>
<comment type="similarity">
    <text evidence="3">Belongs to the krueppel C2H2-type zinc-finger protein family.</text>
</comment>
<evidence type="ECO:0000313" key="17">
    <source>
        <dbReference type="Ensembl" id="ENSSDAP00000027369.1"/>
    </source>
</evidence>
<dbReference type="FunFam" id="3.30.160.60:FF:000358">
    <property type="entry name" value="zinc finger protein 24"/>
    <property type="match status" value="1"/>
</dbReference>
<keyword evidence="5" id="KW-0677">Repeat</keyword>
<accession>A0A8C9QV82</accession>
<evidence type="ECO:0000256" key="11">
    <source>
        <dbReference type="ARBA" id="ARBA00023242"/>
    </source>
</evidence>
<evidence type="ECO:0008006" key="19">
    <source>
        <dbReference type="Google" id="ProtNLM"/>
    </source>
</evidence>
<protein>
    <recommendedName>
        <fullName evidence="19">Zinc finger protein 436-like</fullName>
    </recommendedName>
</protein>
<evidence type="ECO:0000256" key="4">
    <source>
        <dbReference type="ARBA" id="ARBA00022723"/>
    </source>
</evidence>
<dbReference type="PANTHER" id="PTHR23226">
    <property type="entry name" value="ZINC FINGER AND SCAN DOMAIN-CONTAINING"/>
    <property type="match status" value="1"/>
</dbReference>
<dbReference type="FunFam" id="3.30.160.60:FF:000382">
    <property type="entry name" value="zinc finger protein 35 isoform X4"/>
    <property type="match status" value="1"/>
</dbReference>
<comment type="subcellular location">
    <subcellularLocation>
        <location evidence="2 13">Nucleus</location>
    </subcellularLocation>
</comment>
<dbReference type="FunFam" id="1.10.4020.10:FF:000001">
    <property type="entry name" value="zinc finger protein 263 isoform X1"/>
    <property type="match status" value="1"/>
</dbReference>
<dbReference type="Gene3D" id="3.30.160.60">
    <property type="entry name" value="Classic Zinc Finger"/>
    <property type="match status" value="7"/>
</dbReference>
<keyword evidence="8" id="KW-0805">Transcription regulation</keyword>
<dbReference type="InterPro" id="IPR038269">
    <property type="entry name" value="SCAN_sf"/>
</dbReference>
<dbReference type="CDD" id="cd07936">
    <property type="entry name" value="SCAN"/>
    <property type="match status" value="1"/>
</dbReference>
<reference evidence="17" key="1">
    <citation type="submission" date="2025-08" db="UniProtKB">
        <authorList>
            <consortium name="Ensembl"/>
        </authorList>
    </citation>
    <scope>IDENTIFICATION</scope>
</reference>
<dbReference type="SMART" id="SM00431">
    <property type="entry name" value="SCAN"/>
    <property type="match status" value="1"/>
</dbReference>
<dbReference type="Pfam" id="PF00096">
    <property type="entry name" value="zf-C2H2"/>
    <property type="match status" value="6"/>
</dbReference>
<feature type="domain" description="C2H2-type" evidence="15">
    <location>
        <begin position="446"/>
        <end position="473"/>
    </location>
</feature>
<dbReference type="PROSITE" id="PS50804">
    <property type="entry name" value="SCAN_BOX"/>
    <property type="match status" value="1"/>
</dbReference>
<organism evidence="17 18">
    <name type="scientific">Spermophilus dauricus</name>
    <name type="common">Daurian ground squirrel</name>
    <dbReference type="NCBI Taxonomy" id="99837"/>
    <lineage>
        <taxon>Eukaryota</taxon>
        <taxon>Metazoa</taxon>
        <taxon>Chordata</taxon>
        <taxon>Craniata</taxon>
        <taxon>Vertebrata</taxon>
        <taxon>Euteleostomi</taxon>
        <taxon>Mammalia</taxon>
        <taxon>Eutheria</taxon>
        <taxon>Euarchontoglires</taxon>
        <taxon>Glires</taxon>
        <taxon>Rodentia</taxon>
        <taxon>Sciuromorpha</taxon>
        <taxon>Sciuridae</taxon>
        <taxon>Xerinae</taxon>
        <taxon>Marmotini</taxon>
        <taxon>Spermophilus</taxon>
    </lineage>
</organism>
<dbReference type="Proteomes" id="UP000694422">
    <property type="component" value="Unplaced"/>
</dbReference>